<dbReference type="AlphaFoldDB" id="A0A7X2Z1N5"/>
<evidence type="ECO:0000256" key="1">
    <source>
        <dbReference type="ARBA" id="ARBA00022801"/>
    </source>
</evidence>
<dbReference type="Pfam" id="PF01520">
    <property type="entry name" value="Amidase_3"/>
    <property type="match status" value="1"/>
</dbReference>
<sequence>MKRFGVIVLFAVSLFLLSFNSPVFANTASIYLNGAQLSAANLSQVEIVNSKVMVPIRVVEELGYVVNWNKTDQTVKIQNNSKTVAMAINKSSAYVDERVVSLTSPPLLKGGTSFVPLRFIGEEFGLEVNWDNGTKSVYLSSEALESTPDSLDTTSANKGLIENIQFADNRLTINMDQSVQPEIFTMSGPERIVLDLPGAALADAFTLQNMAGAGSYQINIEEEQSFVSKIRYSLFKSDPSTIRVVLDLNSKASYQLSNAAGNSEGIVLDLFDPTSPTVPAASPDTIPDISTPPTTTTTVPVTGNRLVVIDAGHGAHDNGTTGVSGRVEKDFNLTMALKVEALLGQEPLIDVVLTRHDDTYVTRPDRAKLANDLNADAFISIHANSVLNIPTASGTETYYYSEASKPLADVMHKHLIQATRLKDRKVKYNNYEVLRRSNMPATLLEVGFLSNAEEEALLFTEDFQNRVAQGIVDAIKEYFGIN</sequence>
<reference evidence="4 5" key="1">
    <citation type="submission" date="2019-11" db="EMBL/GenBank/DDBJ databases">
        <title>Draft genome sequences of five Paenibacillus species of dairy origin.</title>
        <authorList>
            <person name="Olajide A.M."/>
            <person name="Chen S."/>
            <person name="Lapointe G."/>
        </authorList>
    </citation>
    <scope>NUCLEOTIDE SEQUENCE [LARGE SCALE GENOMIC DNA]</scope>
    <source>
        <strain evidence="4 5">12CR55</strain>
    </source>
</reference>
<feature type="chain" id="PRO_5031507197" evidence="2">
    <location>
        <begin position="26"/>
        <end position="482"/>
    </location>
</feature>
<dbReference type="GO" id="GO:0030288">
    <property type="term" value="C:outer membrane-bounded periplasmic space"/>
    <property type="evidence" value="ECO:0007669"/>
    <property type="project" value="TreeGrafter"/>
</dbReference>
<dbReference type="Gene3D" id="3.40.630.40">
    <property type="entry name" value="Zn-dependent exopeptidases"/>
    <property type="match status" value="1"/>
</dbReference>
<keyword evidence="1" id="KW-0378">Hydrolase</keyword>
<evidence type="ECO:0000259" key="3">
    <source>
        <dbReference type="SMART" id="SM00646"/>
    </source>
</evidence>
<dbReference type="OrthoDB" id="9806267at2"/>
<evidence type="ECO:0000313" key="5">
    <source>
        <dbReference type="Proteomes" id="UP000447876"/>
    </source>
</evidence>
<dbReference type="SUPFAM" id="SSF55383">
    <property type="entry name" value="Copper amine oxidase, domain N"/>
    <property type="match status" value="1"/>
</dbReference>
<dbReference type="SMART" id="SM00646">
    <property type="entry name" value="Ami_3"/>
    <property type="match status" value="1"/>
</dbReference>
<protein>
    <submittedName>
        <fullName evidence="4">AMIN domain-containing protein</fullName>
    </submittedName>
</protein>
<dbReference type="EMBL" id="WNZW01000002">
    <property type="protein sequence ID" value="MUG45206.1"/>
    <property type="molecule type" value="Genomic_DNA"/>
</dbReference>
<feature type="signal peptide" evidence="2">
    <location>
        <begin position="1"/>
        <end position="25"/>
    </location>
</feature>
<name>A0A7X2Z1N5_9BACL</name>
<feature type="domain" description="MurNAc-LAA" evidence="3">
    <location>
        <begin position="367"/>
        <end position="476"/>
    </location>
</feature>
<dbReference type="InterPro" id="IPR036582">
    <property type="entry name" value="Mao_N_sf"/>
</dbReference>
<accession>A0A7X2Z1N5</accession>
<dbReference type="InterPro" id="IPR002508">
    <property type="entry name" value="MurNAc-LAA_cat"/>
</dbReference>
<dbReference type="PANTHER" id="PTHR30404:SF0">
    <property type="entry name" value="N-ACETYLMURAMOYL-L-ALANINE AMIDASE AMIC"/>
    <property type="match status" value="1"/>
</dbReference>
<gene>
    <name evidence="4" type="ORF">GNP95_09370</name>
</gene>
<dbReference type="Gene3D" id="2.60.40.3500">
    <property type="match status" value="1"/>
</dbReference>
<dbReference type="CDD" id="cd02696">
    <property type="entry name" value="MurNAc-LAA"/>
    <property type="match status" value="1"/>
</dbReference>
<dbReference type="Pfam" id="PF11741">
    <property type="entry name" value="AMIN"/>
    <property type="match status" value="1"/>
</dbReference>
<dbReference type="Proteomes" id="UP000447876">
    <property type="component" value="Unassembled WGS sequence"/>
</dbReference>
<dbReference type="Pfam" id="PF07833">
    <property type="entry name" value="Cu_amine_oxidN1"/>
    <property type="match status" value="1"/>
</dbReference>
<dbReference type="Gene3D" id="3.30.457.10">
    <property type="entry name" value="Copper amine oxidase-like, N-terminal domain"/>
    <property type="match status" value="1"/>
</dbReference>
<dbReference type="RefSeq" id="WP_155610564.1">
    <property type="nucleotide sequence ID" value="NZ_WNZW01000002.1"/>
</dbReference>
<dbReference type="InterPro" id="IPR021731">
    <property type="entry name" value="AMIN_dom"/>
</dbReference>
<dbReference type="PANTHER" id="PTHR30404">
    <property type="entry name" value="N-ACETYLMURAMOYL-L-ALANINE AMIDASE"/>
    <property type="match status" value="1"/>
</dbReference>
<comment type="caution">
    <text evidence="4">The sequence shown here is derived from an EMBL/GenBank/DDBJ whole genome shotgun (WGS) entry which is preliminary data.</text>
</comment>
<dbReference type="InterPro" id="IPR012854">
    <property type="entry name" value="Cu_amine_oxidase-like_N"/>
</dbReference>
<dbReference type="GO" id="GO:0009253">
    <property type="term" value="P:peptidoglycan catabolic process"/>
    <property type="evidence" value="ECO:0007669"/>
    <property type="project" value="InterPro"/>
</dbReference>
<dbReference type="GO" id="GO:0008745">
    <property type="term" value="F:N-acetylmuramoyl-L-alanine amidase activity"/>
    <property type="evidence" value="ECO:0007669"/>
    <property type="project" value="InterPro"/>
</dbReference>
<organism evidence="4 5">
    <name type="scientific">Paenibacillus woosongensis</name>
    <dbReference type="NCBI Taxonomy" id="307580"/>
    <lineage>
        <taxon>Bacteria</taxon>
        <taxon>Bacillati</taxon>
        <taxon>Bacillota</taxon>
        <taxon>Bacilli</taxon>
        <taxon>Bacillales</taxon>
        <taxon>Paenibacillaceae</taxon>
        <taxon>Paenibacillus</taxon>
    </lineage>
</organism>
<dbReference type="InterPro" id="IPR050695">
    <property type="entry name" value="N-acetylmuramoyl_amidase_3"/>
</dbReference>
<keyword evidence="2" id="KW-0732">Signal</keyword>
<proteinExistence type="predicted"/>
<evidence type="ECO:0000313" key="4">
    <source>
        <dbReference type="EMBL" id="MUG45206.1"/>
    </source>
</evidence>
<dbReference type="SUPFAM" id="SSF53187">
    <property type="entry name" value="Zn-dependent exopeptidases"/>
    <property type="match status" value="1"/>
</dbReference>
<evidence type="ECO:0000256" key="2">
    <source>
        <dbReference type="SAM" id="SignalP"/>
    </source>
</evidence>